<dbReference type="InterPro" id="IPR000835">
    <property type="entry name" value="HTH_MarR-typ"/>
</dbReference>
<proteinExistence type="predicted"/>
<gene>
    <name evidence="2" type="ORF">N0B48_07690</name>
</gene>
<dbReference type="Proteomes" id="UP001525566">
    <property type="component" value="Unassembled WGS sequence"/>
</dbReference>
<dbReference type="InterPro" id="IPR036390">
    <property type="entry name" value="WH_DNA-bd_sf"/>
</dbReference>
<feature type="domain" description="HTH marR-type" evidence="1">
    <location>
        <begin position="34"/>
        <end position="137"/>
    </location>
</feature>
<dbReference type="SUPFAM" id="SSF46785">
    <property type="entry name" value="Winged helix' DNA-binding domain"/>
    <property type="match status" value="1"/>
</dbReference>
<dbReference type="EMBL" id="JAOAMU010000002">
    <property type="protein sequence ID" value="MCT2561761.1"/>
    <property type="molecule type" value="Genomic_DNA"/>
</dbReference>
<keyword evidence="3" id="KW-1185">Reference proteome</keyword>
<dbReference type="Pfam" id="PF12802">
    <property type="entry name" value="MarR_2"/>
    <property type="match status" value="1"/>
</dbReference>
<dbReference type="InterPro" id="IPR039422">
    <property type="entry name" value="MarR/SlyA-like"/>
</dbReference>
<comment type="caution">
    <text evidence="2">The sequence shown here is derived from an EMBL/GenBank/DDBJ whole genome shotgun (WGS) entry which is preliminary data.</text>
</comment>
<protein>
    <submittedName>
        <fullName evidence="2">MarR family winged helix-turn-helix transcriptional regulator</fullName>
    </submittedName>
</protein>
<dbReference type="Gene3D" id="1.10.10.10">
    <property type="entry name" value="Winged helix-like DNA-binding domain superfamily/Winged helix DNA-binding domain"/>
    <property type="match status" value="1"/>
</dbReference>
<dbReference type="PANTHER" id="PTHR33164">
    <property type="entry name" value="TRANSCRIPTIONAL REGULATOR, MARR FAMILY"/>
    <property type="match status" value="1"/>
</dbReference>
<dbReference type="PANTHER" id="PTHR33164:SF43">
    <property type="entry name" value="HTH-TYPE TRANSCRIPTIONAL REPRESSOR YETL"/>
    <property type="match status" value="1"/>
</dbReference>
<organism evidence="2 3">
    <name type="scientific">Chryseobacterium herbae</name>
    <dbReference type="NCBI Taxonomy" id="2976476"/>
    <lineage>
        <taxon>Bacteria</taxon>
        <taxon>Pseudomonadati</taxon>
        <taxon>Bacteroidota</taxon>
        <taxon>Flavobacteriia</taxon>
        <taxon>Flavobacteriales</taxon>
        <taxon>Weeksellaceae</taxon>
        <taxon>Chryseobacterium group</taxon>
        <taxon>Chryseobacterium</taxon>
    </lineage>
</organism>
<evidence type="ECO:0000313" key="3">
    <source>
        <dbReference type="Proteomes" id="UP001525566"/>
    </source>
</evidence>
<sequence>MKSKDFLKEVKLAGLTSRLKRLSDNILYSTKDFYKSVDADIEPNWHLIFLLLKESDSLTIIDISERLQLSHPAVVKIIKKMKAAGYVKTNPHSQDSRKQILTLTPKAIQSLPKFEKYWDACVLTMLELLEGNSTFLDSLGKIEEKINESSYKERTLNNLKNKIK</sequence>
<evidence type="ECO:0000313" key="2">
    <source>
        <dbReference type="EMBL" id="MCT2561761.1"/>
    </source>
</evidence>
<dbReference type="InterPro" id="IPR011991">
    <property type="entry name" value="ArsR-like_HTH"/>
</dbReference>
<evidence type="ECO:0000259" key="1">
    <source>
        <dbReference type="SMART" id="SM00347"/>
    </source>
</evidence>
<reference evidence="2 3" key="1">
    <citation type="submission" date="2022-09" db="EMBL/GenBank/DDBJ databases">
        <title>Chryseobacterium oleae sp.nov., isolated from the inter-root soil of Pyrola calliantha H. Andr. in Tibet.</title>
        <authorList>
            <person name="Li Z."/>
        </authorList>
    </citation>
    <scope>NUCLEOTIDE SEQUENCE [LARGE SCALE GENOMIC DNA]</scope>
    <source>
        <strain evidence="3">pc1-10</strain>
    </source>
</reference>
<name>A0ABT2ITD6_9FLAO</name>
<accession>A0ABT2ITD6</accession>
<dbReference type="SMART" id="SM00347">
    <property type="entry name" value="HTH_MARR"/>
    <property type="match status" value="1"/>
</dbReference>
<dbReference type="RefSeq" id="WP_259837993.1">
    <property type="nucleotide sequence ID" value="NZ_JAOAMU010000002.1"/>
</dbReference>
<dbReference type="InterPro" id="IPR036388">
    <property type="entry name" value="WH-like_DNA-bd_sf"/>
</dbReference>
<dbReference type="CDD" id="cd00090">
    <property type="entry name" value="HTH_ARSR"/>
    <property type="match status" value="1"/>
</dbReference>